<dbReference type="AlphaFoldDB" id="A0A7V4ALQ3"/>
<proteinExistence type="predicted"/>
<dbReference type="EMBL" id="DTAB01000171">
    <property type="protein sequence ID" value="HGN85107.1"/>
    <property type="molecule type" value="Genomic_DNA"/>
</dbReference>
<sequence>MPGVAVDALPLLGSVVRFRGRDWVVADREEDQERLVKRDRNGNEVWRWGRGWLLGFRDIARATDERTTIFAFVPRVGVGHTAPLLLTPLAPTLLLALAANLNSLVLDFAWARLFGEK</sequence>
<evidence type="ECO:0000313" key="1">
    <source>
        <dbReference type="EMBL" id="HGN85107.1"/>
    </source>
</evidence>
<gene>
    <name evidence="1" type="ORF">ENT80_02885</name>
</gene>
<comment type="caution">
    <text evidence="1">The sequence shown here is derived from an EMBL/GenBank/DDBJ whole genome shotgun (WGS) entry which is preliminary data.</text>
</comment>
<name>A0A7V4ALQ3_9DEIN</name>
<reference evidence="1" key="1">
    <citation type="journal article" date="2020" name="mSystems">
        <title>Genome- and Community-Level Interaction Insights into Carbon Utilization and Element Cycling Functions of Hydrothermarchaeota in Hydrothermal Sediment.</title>
        <authorList>
            <person name="Zhou Z."/>
            <person name="Liu Y."/>
            <person name="Xu W."/>
            <person name="Pan J."/>
            <person name="Luo Z.H."/>
            <person name="Li M."/>
        </authorList>
    </citation>
    <scope>NUCLEOTIDE SEQUENCE [LARGE SCALE GENOMIC DNA]</scope>
    <source>
        <strain evidence="1">SpSt-611</strain>
    </source>
</reference>
<organism evidence="1">
    <name type="scientific">Thermus tengchongensis</name>
    <dbReference type="NCBI Taxonomy" id="1214928"/>
    <lineage>
        <taxon>Bacteria</taxon>
        <taxon>Thermotogati</taxon>
        <taxon>Deinococcota</taxon>
        <taxon>Deinococci</taxon>
        <taxon>Thermales</taxon>
        <taxon>Thermaceae</taxon>
        <taxon>Thermus</taxon>
    </lineage>
</organism>
<accession>A0A7V4ALQ3</accession>
<protein>
    <submittedName>
        <fullName evidence="1">Uncharacterized protein</fullName>
    </submittedName>
</protein>